<gene>
    <name evidence="1" type="ORF">BSZ18_38985</name>
</gene>
<proteinExistence type="predicted"/>
<evidence type="ECO:0000313" key="1">
    <source>
        <dbReference type="EMBL" id="OSJ01790.1"/>
    </source>
</evidence>
<reference evidence="1 2" key="1">
    <citation type="submission" date="2017-03" db="EMBL/GenBank/DDBJ databases">
        <title>Whole genome sequences of fourteen strains of Bradyrhizobium canariense and one strain of Bradyrhizobium japonicum isolated from Lupinus (Papilionoideae: Genisteae) species in Algeria.</title>
        <authorList>
            <person name="Crovadore J."/>
            <person name="Chekireb D."/>
            <person name="Brachmann A."/>
            <person name="Chablais R."/>
            <person name="Cochard B."/>
            <person name="Lefort F."/>
        </authorList>
    </citation>
    <scope>NUCLEOTIDE SEQUENCE [LARGE SCALE GENOMIC DNA]</scope>
    <source>
        <strain evidence="1 2">UBMA195</strain>
    </source>
</reference>
<dbReference type="EMBL" id="NAFI01000190">
    <property type="protein sequence ID" value="OSJ01790.1"/>
    <property type="molecule type" value="Genomic_DNA"/>
</dbReference>
<dbReference type="AlphaFoldDB" id="A0A1X3GVE1"/>
<evidence type="ECO:0000313" key="2">
    <source>
        <dbReference type="Proteomes" id="UP000193553"/>
    </source>
</evidence>
<sequence length="132" mass="14816">MNYRLLTAQTIRTAALDVLDRAGIDRITPVRTKKGMRRVRTKWASVDGLKISYRKLDCGGDVLEIWDGAKVFNVQCEPVDRLSIVSFRRGLWERKLYTPVSELIKNAFVEAGTRSSAITEAIELSAAFKPSA</sequence>
<protein>
    <submittedName>
        <fullName evidence="1">Uncharacterized protein</fullName>
    </submittedName>
</protein>
<accession>A0A1X3GVE1</accession>
<organism evidence="1 2">
    <name type="scientific">Bradyrhizobium canariense</name>
    <dbReference type="NCBI Taxonomy" id="255045"/>
    <lineage>
        <taxon>Bacteria</taxon>
        <taxon>Pseudomonadati</taxon>
        <taxon>Pseudomonadota</taxon>
        <taxon>Alphaproteobacteria</taxon>
        <taxon>Hyphomicrobiales</taxon>
        <taxon>Nitrobacteraceae</taxon>
        <taxon>Bradyrhizobium</taxon>
    </lineage>
</organism>
<dbReference type="OrthoDB" id="10010117at2"/>
<comment type="caution">
    <text evidence="1">The sequence shown here is derived from an EMBL/GenBank/DDBJ whole genome shotgun (WGS) entry which is preliminary data.</text>
</comment>
<name>A0A1X3GVE1_9BRAD</name>
<dbReference type="Proteomes" id="UP000193553">
    <property type="component" value="Unassembled WGS sequence"/>
</dbReference>
<dbReference type="RefSeq" id="WP_085358570.1">
    <property type="nucleotide sequence ID" value="NZ_NAFD01000175.1"/>
</dbReference>